<dbReference type="RefSeq" id="WP_130232366.1">
    <property type="nucleotide sequence ID" value="NZ_BMEF01000001.1"/>
</dbReference>
<feature type="transmembrane region" description="Helical" evidence="1">
    <location>
        <begin position="12"/>
        <end position="35"/>
    </location>
</feature>
<keyword evidence="1" id="KW-1133">Transmembrane helix</keyword>
<keyword evidence="1" id="KW-0812">Transmembrane</keyword>
<dbReference type="OrthoDB" id="9788139at2"/>
<reference evidence="2" key="2">
    <citation type="submission" date="2019-09" db="EMBL/GenBank/DDBJ databases">
        <title>Taxonomic note: a critical rebuttal of the proposed division of the genus Arcobacter into six genera, emended descriptions of Arcobacter anaerophilus and the genus Arcobacter, and an assessment of genus-level boundaries for Epsilonproteobacteria using in silico genomic comparator tools.</title>
        <authorList>
            <person name="On S.L.W."/>
            <person name="Miller W.G."/>
            <person name="Biggs P."/>
            <person name="Cornelius A."/>
            <person name="Vandamme P."/>
        </authorList>
    </citation>
    <scope>NUCLEOTIDE SEQUENCE [LARGE SCALE GENOMIC DNA]</scope>
    <source>
        <strain evidence="2">LMG 26638</strain>
    </source>
</reference>
<feature type="transmembrane region" description="Helical" evidence="1">
    <location>
        <begin position="215"/>
        <end position="236"/>
    </location>
</feature>
<feature type="transmembrane region" description="Helical" evidence="1">
    <location>
        <begin position="55"/>
        <end position="75"/>
    </location>
</feature>
<reference evidence="2" key="1">
    <citation type="submission" date="2019-09" db="EMBL/GenBank/DDBJ databases">
        <title>Complete genome sequencing of four Arcobacter species reveals a diverse suite of mobile elements.</title>
        <authorList>
            <person name="Miller W.G."/>
            <person name="Yee E."/>
            <person name="Bono J.L."/>
        </authorList>
    </citation>
    <scope>NUCLEOTIDE SEQUENCE [LARGE SCALE GENOMIC DNA]</scope>
    <source>
        <strain evidence="2">LMG 26638</strain>
    </source>
</reference>
<gene>
    <name evidence="2" type="ORF">APAC_0230</name>
</gene>
<dbReference type="Proteomes" id="UP000322726">
    <property type="component" value="Chromosome"/>
</dbReference>
<feature type="transmembrane region" description="Helical" evidence="1">
    <location>
        <begin position="262"/>
        <end position="284"/>
    </location>
</feature>
<accession>A0A5C2H3S5</accession>
<keyword evidence="1" id="KW-0472">Membrane</keyword>
<sequence length="322" mass="37633">MSSILLSNDIIIYLFSQAILFILLCIAFYNSIIILKNWDFNKTTSLQYKLEKKSYLVILIISFVLIIKLILFPYFTYSLDNLSNIVPGAMCAAGIVGANEYGEINLALKVFILFLIGVWLIINSLDLIEKTYPYTKQKYLFFIFLFILIVLETILDVLYLTNIPTQEPVMCCSIIFGVNNTGSKIPFNLSIPSLLILFYLLSVLVIFLNIQKKVLLNFFTSLLFFYISYYAVTYFFSTYIYELPTHQCPFCMLQKEYNYIGYFIWFSLFLGVFFSISNLFMTFFIKKELDYLFKLSSIFIVLFTVLCSFYFIKYYVINGVIL</sequence>
<keyword evidence="3" id="KW-1185">Reference proteome</keyword>
<feature type="transmembrane region" description="Helical" evidence="1">
    <location>
        <begin position="106"/>
        <end position="127"/>
    </location>
</feature>
<evidence type="ECO:0000313" key="3">
    <source>
        <dbReference type="Proteomes" id="UP000322726"/>
    </source>
</evidence>
<feature type="transmembrane region" description="Helical" evidence="1">
    <location>
        <begin position="189"/>
        <end position="208"/>
    </location>
</feature>
<evidence type="ECO:0000313" key="2">
    <source>
        <dbReference type="EMBL" id="QEP33393.1"/>
    </source>
</evidence>
<dbReference type="AlphaFoldDB" id="A0A5C2H3S5"/>
<proteinExistence type="predicted"/>
<protein>
    <submittedName>
        <fullName evidence="2">Putative membrane protein</fullName>
    </submittedName>
</protein>
<feature type="transmembrane region" description="Helical" evidence="1">
    <location>
        <begin position="291"/>
        <end position="312"/>
    </location>
</feature>
<name>A0A5C2H3S5_9BACT</name>
<organism evidence="2 3">
    <name type="scientific">Malaciobacter pacificus</name>
    <dbReference type="NCBI Taxonomy" id="1080223"/>
    <lineage>
        <taxon>Bacteria</taxon>
        <taxon>Pseudomonadati</taxon>
        <taxon>Campylobacterota</taxon>
        <taxon>Epsilonproteobacteria</taxon>
        <taxon>Campylobacterales</taxon>
        <taxon>Arcobacteraceae</taxon>
        <taxon>Malaciobacter</taxon>
    </lineage>
</organism>
<feature type="transmembrane region" description="Helical" evidence="1">
    <location>
        <begin position="139"/>
        <end position="160"/>
    </location>
</feature>
<dbReference type="EMBL" id="CP035928">
    <property type="protein sequence ID" value="QEP33393.1"/>
    <property type="molecule type" value="Genomic_DNA"/>
</dbReference>
<dbReference type="KEGG" id="apai:APAC_0230"/>
<evidence type="ECO:0000256" key="1">
    <source>
        <dbReference type="SAM" id="Phobius"/>
    </source>
</evidence>